<evidence type="ECO:0000256" key="8">
    <source>
        <dbReference type="ARBA" id="ARBA00023125"/>
    </source>
</evidence>
<dbReference type="EMBL" id="JANFFA010000002">
    <property type="protein sequence ID" value="MDQ2094326.1"/>
    <property type="molecule type" value="Genomic_DNA"/>
</dbReference>
<accession>A0AAJ1X597</accession>
<dbReference type="InterPro" id="IPR011335">
    <property type="entry name" value="Restrct_endonuc-II-like"/>
</dbReference>
<evidence type="ECO:0000259" key="17">
    <source>
        <dbReference type="PROSITE" id="PS51198"/>
    </source>
</evidence>
<evidence type="ECO:0000313" key="20">
    <source>
        <dbReference type="Proteomes" id="UP001227162"/>
    </source>
</evidence>
<dbReference type="GO" id="GO:0033202">
    <property type="term" value="C:DNA helicase complex"/>
    <property type="evidence" value="ECO:0007669"/>
    <property type="project" value="TreeGrafter"/>
</dbReference>
<evidence type="ECO:0000256" key="16">
    <source>
        <dbReference type="SAM" id="MobiDB-lite"/>
    </source>
</evidence>
<dbReference type="Gene3D" id="3.90.320.10">
    <property type="match status" value="1"/>
</dbReference>
<keyword evidence="6" id="KW-0269">Exonuclease</keyword>
<evidence type="ECO:0000256" key="7">
    <source>
        <dbReference type="ARBA" id="ARBA00022840"/>
    </source>
</evidence>
<dbReference type="Proteomes" id="UP001227162">
    <property type="component" value="Unassembled WGS sequence"/>
</dbReference>
<dbReference type="InterPro" id="IPR027417">
    <property type="entry name" value="P-loop_NTPase"/>
</dbReference>
<dbReference type="InterPro" id="IPR014016">
    <property type="entry name" value="UvrD-like_ATP-bd"/>
</dbReference>
<keyword evidence="2 15" id="KW-0547">Nucleotide-binding</keyword>
<keyword evidence="7 15" id="KW-0067">ATP-binding</keyword>
<keyword evidence="4 15" id="KW-0378">Hydrolase</keyword>
<dbReference type="PROSITE" id="PS51198">
    <property type="entry name" value="UVRD_HELICASE_ATP_BIND"/>
    <property type="match status" value="1"/>
</dbReference>
<evidence type="ECO:0000256" key="1">
    <source>
        <dbReference type="ARBA" id="ARBA00022722"/>
    </source>
</evidence>
<evidence type="ECO:0000256" key="2">
    <source>
        <dbReference type="ARBA" id="ARBA00022741"/>
    </source>
</evidence>
<gene>
    <name evidence="19" type="primary">addA</name>
    <name evidence="19" type="ORF">NOI20_09405</name>
</gene>
<organism evidence="19 20">
    <name type="scientific">Rhodalgimonas zhirmunskyi</name>
    <dbReference type="NCBI Taxonomy" id="2964767"/>
    <lineage>
        <taxon>Bacteria</taxon>
        <taxon>Pseudomonadati</taxon>
        <taxon>Pseudomonadota</taxon>
        <taxon>Alphaproteobacteria</taxon>
        <taxon>Rhodobacterales</taxon>
        <taxon>Roseobacteraceae</taxon>
        <taxon>Rhodalgimonas</taxon>
    </lineage>
</organism>
<dbReference type="GO" id="GO:0004527">
    <property type="term" value="F:exonuclease activity"/>
    <property type="evidence" value="ECO:0007669"/>
    <property type="project" value="UniProtKB-KW"/>
</dbReference>
<dbReference type="Gene3D" id="3.40.50.300">
    <property type="entry name" value="P-loop containing nucleotide triphosphate hydrolases"/>
    <property type="match status" value="4"/>
</dbReference>
<sequence>MTKPNEATLAQIEAANPQANTWLSANAGSGKTRVLTDRVARLLLSGVNPQNILCLTYTKAAASEMQNRLFRRLGEWAMLPDAALRAALQELSLDTHVAPETLAEARRLFAGAIETPGGLRIQTIHAFCAALLRRFPLEAGVSPRFTEMDDRAAALLREDIVEHMSEGDERDLVLDLVRHISDDDSLDKLMSEITRQADAFADPMSRETIYTHFGLAPETRPEDIAERAFAGGEAALLTSLLPALRAGSANDVKAAEKLALVSELTVDALPILEQVFLTGRSAKEPFCAKIGTFPTKATQATIADMMPALEAFMRRVEDTRTLRIALYAAQRTAALHGFAGAFLGHYEAAKQARGWLDFDDLISRARNLLNDPRVAAWVLYRLDGGIDHILVDEAQDTSPTQWNVIDRLAQEFTAGEGARADVPRTIFVVGDKKQSIYSFQGADPREFDRMRAEFQERLAPTNTPLQDAQLAWSFRSSGAILSLVDMTFEDRAASGFTAGQDHKAFFDAMPGRVDLWPVLPKLKIEKEEHEWFKPVNQTGPEDPVQLLARAIAGEMGRMISENVSVPAENGKSMRACHAGDFLVLVQRRSPLFHAIIRECKALGLPIAGADRLRVGAELAVRDIAVLLQFLATPEDDLALATALRSPLFGWSEQALYTLAQPRKGFLWAALRDHAADHPETMAILDDMRRNVDYLRPYDLIERILTRHDGRRRLLARLGREAEDGIDALLGQALAYEQNAVPSLTGFLVWMETDNLDLKRQMESAGRQIRVMTVHAAKGLEAPIVILPDTGQRRDTVRDQILPGDVAIWKPNADMMPPQADALIEARKESDRQERDRLLYVAMTRAECWLIVAAAGELGRDGLAWHDVIRTAMEAADAAPLDTPTGNGLRLQHGTWGEAPAPTKDDTQPQPETQTILPDWVQNPAPIAAPRPKALSPSDLGGAKALPGAAGQDEEEAKRYGRQVHLLLEHLPAYPPATWESVSEKLLSSGPDAALVEERAALLAEAKQTLNSAELEPLFASDTLAEVPISASLDALQGRRIHGIIDRLVIGENNILAVDFKTNAIAPARAEDCPDGLLRQMGAYAAALEQVFPGKNIATALLWTKTATLMHLPHDLVMQALQSTHILDEPTP</sequence>
<dbReference type="PANTHER" id="PTHR11070">
    <property type="entry name" value="UVRD / RECB / PCRA DNA HELICASE FAMILY MEMBER"/>
    <property type="match status" value="1"/>
</dbReference>
<feature type="domain" description="UvrD-like helicase ATP-binding" evidence="17">
    <location>
        <begin position="4"/>
        <end position="477"/>
    </location>
</feature>
<dbReference type="AlphaFoldDB" id="A0AAJ1X597"/>
<evidence type="ECO:0000256" key="6">
    <source>
        <dbReference type="ARBA" id="ARBA00022839"/>
    </source>
</evidence>
<name>A0AAJ1X597_9RHOB</name>
<dbReference type="GO" id="GO:0043138">
    <property type="term" value="F:3'-5' DNA helicase activity"/>
    <property type="evidence" value="ECO:0007669"/>
    <property type="project" value="UniProtKB-EC"/>
</dbReference>
<feature type="domain" description="UvrD-like helicase C-terminal" evidence="18">
    <location>
        <begin position="503"/>
        <end position="778"/>
    </location>
</feature>
<dbReference type="PROSITE" id="PS51217">
    <property type="entry name" value="UVRD_HELICASE_CTER"/>
    <property type="match status" value="1"/>
</dbReference>
<feature type="compositionally biased region" description="Low complexity" evidence="16">
    <location>
        <begin position="939"/>
        <end position="950"/>
    </location>
</feature>
<proteinExistence type="predicted"/>
<comment type="catalytic activity">
    <reaction evidence="14">
        <text>ATP + H2O = ADP + phosphate + H(+)</text>
        <dbReference type="Rhea" id="RHEA:13065"/>
        <dbReference type="ChEBI" id="CHEBI:15377"/>
        <dbReference type="ChEBI" id="CHEBI:15378"/>
        <dbReference type="ChEBI" id="CHEBI:30616"/>
        <dbReference type="ChEBI" id="CHEBI:43474"/>
        <dbReference type="ChEBI" id="CHEBI:456216"/>
        <dbReference type="EC" id="5.6.2.4"/>
    </reaction>
</comment>
<evidence type="ECO:0000256" key="5">
    <source>
        <dbReference type="ARBA" id="ARBA00022806"/>
    </source>
</evidence>
<dbReference type="GO" id="GO:0005524">
    <property type="term" value="F:ATP binding"/>
    <property type="evidence" value="ECO:0007669"/>
    <property type="project" value="UniProtKB-UniRule"/>
</dbReference>
<dbReference type="EC" id="5.6.2.4" evidence="12"/>
<evidence type="ECO:0000256" key="4">
    <source>
        <dbReference type="ARBA" id="ARBA00022801"/>
    </source>
</evidence>
<feature type="region of interest" description="Disordered" evidence="16">
    <location>
        <begin position="893"/>
        <end position="956"/>
    </location>
</feature>
<evidence type="ECO:0000259" key="18">
    <source>
        <dbReference type="PROSITE" id="PS51217"/>
    </source>
</evidence>
<dbReference type="GO" id="GO:0003677">
    <property type="term" value="F:DNA binding"/>
    <property type="evidence" value="ECO:0007669"/>
    <property type="project" value="UniProtKB-KW"/>
</dbReference>
<dbReference type="NCBIfam" id="TIGR02784">
    <property type="entry name" value="addA_alphas"/>
    <property type="match status" value="1"/>
</dbReference>
<dbReference type="InterPro" id="IPR011604">
    <property type="entry name" value="PDDEXK-like_dom_sf"/>
</dbReference>
<dbReference type="GO" id="GO:0005829">
    <property type="term" value="C:cytosol"/>
    <property type="evidence" value="ECO:0007669"/>
    <property type="project" value="TreeGrafter"/>
</dbReference>
<dbReference type="Gene3D" id="1.10.486.10">
    <property type="entry name" value="PCRA, domain 4"/>
    <property type="match status" value="1"/>
</dbReference>
<evidence type="ECO:0000256" key="11">
    <source>
        <dbReference type="ARBA" id="ARBA00034617"/>
    </source>
</evidence>
<evidence type="ECO:0000256" key="14">
    <source>
        <dbReference type="ARBA" id="ARBA00048988"/>
    </source>
</evidence>
<reference evidence="19" key="1">
    <citation type="submission" date="2022-07" db="EMBL/GenBank/DDBJ databases">
        <authorList>
            <person name="Otstavnykh N."/>
            <person name="Isaeva M."/>
            <person name="Bystritskaya E."/>
        </authorList>
    </citation>
    <scope>NUCLEOTIDE SEQUENCE</scope>
    <source>
        <strain evidence="19">10Alg 79</strain>
    </source>
</reference>
<evidence type="ECO:0000256" key="12">
    <source>
        <dbReference type="ARBA" id="ARBA00034808"/>
    </source>
</evidence>
<protein>
    <recommendedName>
        <fullName evidence="12">DNA 3'-5' helicase</fullName>
        <ecNumber evidence="12">5.6.2.4</ecNumber>
    </recommendedName>
    <alternativeName>
        <fullName evidence="13">DNA 3'-5' helicase II</fullName>
    </alternativeName>
</protein>
<keyword evidence="20" id="KW-1185">Reference proteome</keyword>
<evidence type="ECO:0000256" key="15">
    <source>
        <dbReference type="PROSITE-ProRule" id="PRU00560"/>
    </source>
</evidence>
<evidence type="ECO:0000256" key="9">
    <source>
        <dbReference type="ARBA" id="ARBA00023204"/>
    </source>
</evidence>
<keyword evidence="3" id="KW-0227">DNA damage</keyword>
<keyword evidence="1" id="KW-0540">Nuclease</keyword>
<dbReference type="SUPFAM" id="SSF52980">
    <property type="entry name" value="Restriction endonuclease-like"/>
    <property type="match status" value="1"/>
</dbReference>
<keyword evidence="5 15" id="KW-0347">Helicase</keyword>
<feature type="binding site" evidence="15">
    <location>
        <begin position="25"/>
        <end position="32"/>
    </location>
    <ligand>
        <name>ATP</name>
        <dbReference type="ChEBI" id="CHEBI:30616"/>
    </ligand>
</feature>
<comment type="catalytic activity">
    <reaction evidence="11">
        <text>Couples ATP hydrolysis with the unwinding of duplex DNA by translocating in the 3'-5' direction.</text>
        <dbReference type="EC" id="5.6.2.4"/>
    </reaction>
</comment>
<dbReference type="SUPFAM" id="SSF52540">
    <property type="entry name" value="P-loop containing nucleoside triphosphate hydrolases"/>
    <property type="match status" value="1"/>
</dbReference>
<evidence type="ECO:0000313" key="19">
    <source>
        <dbReference type="EMBL" id="MDQ2094326.1"/>
    </source>
</evidence>
<dbReference type="Pfam" id="PF12705">
    <property type="entry name" value="PDDEXK_1"/>
    <property type="match status" value="1"/>
</dbReference>
<keyword evidence="9" id="KW-0234">DNA repair</keyword>
<dbReference type="InterPro" id="IPR038726">
    <property type="entry name" value="PDDEXK_AddAB-type"/>
</dbReference>
<dbReference type="GO" id="GO:0000725">
    <property type="term" value="P:recombinational repair"/>
    <property type="evidence" value="ECO:0007669"/>
    <property type="project" value="TreeGrafter"/>
</dbReference>
<evidence type="ECO:0000256" key="13">
    <source>
        <dbReference type="ARBA" id="ARBA00034923"/>
    </source>
</evidence>
<reference evidence="19" key="2">
    <citation type="submission" date="2023-04" db="EMBL/GenBank/DDBJ databases">
        <title>'Rhodoalgimonas zhirmunskyi' gen. nov., isolated from a red alga.</title>
        <authorList>
            <person name="Nedashkovskaya O.I."/>
            <person name="Otstavnykh N.Y."/>
            <person name="Bystritskaya E.P."/>
            <person name="Balabanova L.A."/>
            <person name="Isaeva M.P."/>
        </authorList>
    </citation>
    <scope>NUCLEOTIDE SEQUENCE</scope>
    <source>
        <strain evidence="19">10Alg 79</strain>
    </source>
</reference>
<dbReference type="Pfam" id="PF00580">
    <property type="entry name" value="UvrD-helicase"/>
    <property type="match status" value="1"/>
</dbReference>
<dbReference type="InterPro" id="IPR014017">
    <property type="entry name" value="DNA_helicase_UvrD-like_C"/>
</dbReference>
<dbReference type="InterPro" id="IPR014151">
    <property type="entry name" value="DNA_helicase_AddA"/>
</dbReference>
<dbReference type="RefSeq" id="WP_317626179.1">
    <property type="nucleotide sequence ID" value="NZ_JANFFA010000002.1"/>
</dbReference>
<comment type="caution">
    <text evidence="19">The sequence shown here is derived from an EMBL/GenBank/DDBJ whole genome shotgun (WGS) entry which is preliminary data.</text>
</comment>
<dbReference type="Pfam" id="PF13361">
    <property type="entry name" value="UvrD_C"/>
    <property type="match status" value="1"/>
</dbReference>
<dbReference type="InterPro" id="IPR000212">
    <property type="entry name" value="DNA_helicase_UvrD/REP"/>
</dbReference>
<dbReference type="PANTHER" id="PTHR11070:SF2">
    <property type="entry name" value="ATP-DEPENDENT DNA HELICASE SRS2"/>
    <property type="match status" value="1"/>
</dbReference>
<keyword evidence="10" id="KW-0413">Isomerase</keyword>
<evidence type="ECO:0000256" key="3">
    <source>
        <dbReference type="ARBA" id="ARBA00022763"/>
    </source>
</evidence>
<evidence type="ECO:0000256" key="10">
    <source>
        <dbReference type="ARBA" id="ARBA00023235"/>
    </source>
</evidence>
<keyword evidence="8" id="KW-0238">DNA-binding</keyword>